<dbReference type="AlphaFoldDB" id="A0A518BJU6"/>
<dbReference type="RefSeq" id="WP_145065188.1">
    <property type="nucleotide sequence ID" value="NZ_CP036287.1"/>
</dbReference>
<evidence type="ECO:0000256" key="1">
    <source>
        <dbReference type="SAM" id="MobiDB-lite"/>
    </source>
</evidence>
<proteinExistence type="predicted"/>
<feature type="region of interest" description="Disordered" evidence="1">
    <location>
        <begin position="37"/>
        <end position="79"/>
    </location>
</feature>
<name>A0A518BJU6_9BACT</name>
<sequence>MNWRTVGGASALAALSLLGWLLFDCGDPVDPAGDATVAVPQTDPRRDTVEARPPVETVGERREVAPPIEGQVDPNENGTPVFSALDGPGARVTGRLVEHDGRPVPGAILRVRSQPDPASSFLYLLGADESRPAAGAFDAVVTDGDGLFDLRFAEDTARAGFGHGLTVVTADGRWESLELPRVGSGDRVDDLILRLPAARRLDIDVPDVDLQRLTQDRYVDFDRDRSWSWDVYRDHGLVGATGHVVDGEGRITALTAVQTGGRRLTAWLDPEGSAPLEVELTIPGRELASAPVTRAGVDAFHARLSAPPQRELTLRVRSAVAGHREGEVRLEVRGNQEPSLSREHYDWAAHLRVRLEELPREVVVALGSRSIDLLEVVLMEPDGSEQLLASCEPELDPRPLSVEIPAVGAWPPPDPRTTARQPSCFDLSPETVTVAGTAIDAVSGEPLAGVVLVRSGLGGPLTIERPASAPSDGRGRTLAGGLPPHVATTVGFDLPGYRLETVEVPPLAAGSRYDLGHVALEPEPPSHRLRVLGPDGEPVAGIAVALGQLTRETDVEGRVGFPSRPPYDTSFVTVGREPGWRFAPPTGPDEVTLRLTQVRSVELRIEGGVGRPFQLIDVDLRKAGVDWLPDLGFFGAPLEDAPRRDAWFLLDLPAGRYRLGGPVSGTDAFEFTVEPGTGRQVVDASTGG</sequence>
<reference evidence="2 3" key="1">
    <citation type="submission" date="2019-02" db="EMBL/GenBank/DDBJ databases">
        <title>Deep-cultivation of Planctomycetes and their phenomic and genomic characterization uncovers novel biology.</title>
        <authorList>
            <person name="Wiegand S."/>
            <person name="Jogler M."/>
            <person name="Boedeker C."/>
            <person name="Pinto D."/>
            <person name="Vollmers J."/>
            <person name="Rivas-Marin E."/>
            <person name="Kohn T."/>
            <person name="Peeters S.H."/>
            <person name="Heuer A."/>
            <person name="Rast P."/>
            <person name="Oberbeckmann S."/>
            <person name="Bunk B."/>
            <person name="Jeske O."/>
            <person name="Meyerdierks A."/>
            <person name="Storesund J.E."/>
            <person name="Kallscheuer N."/>
            <person name="Luecker S."/>
            <person name="Lage O.M."/>
            <person name="Pohl T."/>
            <person name="Merkel B.J."/>
            <person name="Hornburger P."/>
            <person name="Mueller R.-W."/>
            <person name="Bruemmer F."/>
            <person name="Labrenz M."/>
            <person name="Spormann A.M."/>
            <person name="Op den Camp H."/>
            <person name="Overmann J."/>
            <person name="Amann R."/>
            <person name="Jetten M.S.M."/>
            <person name="Mascher T."/>
            <person name="Medema M.H."/>
            <person name="Devos D.P."/>
            <person name="Kaster A.-K."/>
            <person name="Ovreas L."/>
            <person name="Rohde M."/>
            <person name="Galperin M.Y."/>
            <person name="Jogler C."/>
        </authorList>
    </citation>
    <scope>NUCLEOTIDE SEQUENCE [LARGE SCALE GENOMIC DNA]</scope>
    <source>
        <strain evidence="2 3">Pla133</strain>
    </source>
</reference>
<evidence type="ECO:0000313" key="2">
    <source>
        <dbReference type="EMBL" id="QDU67213.1"/>
    </source>
</evidence>
<protein>
    <submittedName>
        <fullName evidence="2">Uncharacterized protein</fullName>
    </submittedName>
</protein>
<dbReference type="EMBL" id="CP036287">
    <property type="protein sequence ID" value="QDU67213.1"/>
    <property type="molecule type" value="Genomic_DNA"/>
</dbReference>
<organism evidence="2 3">
    <name type="scientific">Engelhardtia mirabilis</name>
    <dbReference type="NCBI Taxonomy" id="2528011"/>
    <lineage>
        <taxon>Bacteria</taxon>
        <taxon>Pseudomonadati</taxon>
        <taxon>Planctomycetota</taxon>
        <taxon>Planctomycetia</taxon>
        <taxon>Planctomycetia incertae sedis</taxon>
        <taxon>Engelhardtia</taxon>
    </lineage>
</organism>
<evidence type="ECO:0000313" key="3">
    <source>
        <dbReference type="Proteomes" id="UP000316921"/>
    </source>
</evidence>
<dbReference type="KEGG" id="pbap:Pla133_22910"/>
<accession>A0A518BJU6</accession>
<keyword evidence="3" id="KW-1185">Reference proteome</keyword>
<gene>
    <name evidence="2" type="ORF">Pla133_22910</name>
</gene>
<dbReference type="Proteomes" id="UP000316921">
    <property type="component" value="Chromosome"/>
</dbReference>